<keyword evidence="2 7" id="KW-0805">Transcription regulation</keyword>
<dbReference type="InterPro" id="IPR013324">
    <property type="entry name" value="RNA_pol_sigma_r3/r4-like"/>
</dbReference>
<dbReference type="PANTHER" id="PTHR30376">
    <property type="entry name" value="SIGMA FACTOR RPOH HEAT SHOCK RELATED"/>
    <property type="match status" value="1"/>
</dbReference>
<dbReference type="Pfam" id="PF00140">
    <property type="entry name" value="Sigma70_r1_2"/>
    <property type="match status" value="1"/>
</dbReference>
<dbReference type="PRINTS" id="PR00046">
    <property type="entry name" value="SIGMA70FCT"/>
</dbReference>
<dbReference type="Gene3D" id="1.20.140.160">
    <property type="match status" value="1"/>
</dbReference>
<evidence type="ECO:0000259" key="10">
    <source>
        <dbReference type="PROSITE" id="PS00716"/>
    </source>
</evidence>
<dbReference type="GO" id="GO:0016987">
    <property type="term" value="F:sigma factor activity"/>
    <property type="evidence" value="ECO:0007669"/>
    <property type="project" value="UniProtKB-UniRule"/>
</dbReference>
<evidence type="ECO:0000256" key="3">
    <source>
        <dbReference type="ARBA" id="ARBA00023016"/>
    </source>
</evidence>
<dbReference type="HAMAP" id="MF_00961">
    <property type="entry name" value="Sigma70_RpoH"/>
    <property type="match status" value="1"/>
</dbReference>
<evidence type="ECO:0000256" key="7">
    <source>
        <dbReference type="HAMAP-Rule" id="MF_00961"/>
    </source>
</evidence>
<comment type="function">
    <text evidence="7">Sigma factors are initiation factors that promote the attachment of RNA polymerase to specific initiation sites and are then released. This sigma factor is involved in regulation of expression of heat shock genes.</text>
</comment>
<evidence type="ECO:0000256" key="8">
    <source>
        <dbReference type="NCBIfam" id="TIGR02392"/>
    </source>
</evidence>
<comment type="similarity">
    <text evidence="7">Belongs to the sigma-70 factor family. RpoH subfamily.</text>
</comment>
<feature type="domain" description="RNA polymerase sigma-70" evidence="9">
    <location>
        <begin position="81"/>
        <end position="94"/>
    </location>
</feature>
<comment type="subunit">
    <text evidence="7">Interacts with the RNA polymerase core enzyme.</text>
</comment>
<dbReference type="Pfam" id="PF04545">
    <property type="entry name" value="Sigma70_r4"/>
    <property type="match status" value="1"/>
</dbReference>
<dbReference type="Pfam" id="PF04542">
    <property type="entry name" value="Sigma70_r2"/>
    <property type="match status" value="1"/>
</dbReference>
<dbReference type="RefSeq" id="WP_184020332.1">
    <property type="nucleotide sequence ID" value="NZ_JACIJC010000005.1"/>
</dbReference>
<dbReference type="GO" id="GO:0006352">
    <property type="term" value="P:DNA-templated transcription initiation"/>
    <property type="evidence" value="ECO:0007669"/>
    <property type="project" value="UniProtKB-UniRule"/>
</dbReference>
<dbReference type="InterPro" id="IPR007627">
    <property type="entry name" value="RNA_pol_sigma70_r2"/>
</dbReference>
<accession>A0A7W9AK71</accession>
<protein>
    <recommendedName>
        <fullName evidence="7 8">RNA polymerase sigma factor RpoH</fullName>
    </recommendedName>
    <alternativeName>
        <fullName evidence="7">RNA polymerase sigma-32 factor</fullName>
    </alternativeName>
</protein>
<dbReference type="CDD" id="cd06171">
    <property type="entry name" value="Sigma70_r4"/>
    <property type="match status" value="1"/>
</dbReference>
<organism evidence="11 12">
    <name type="scientific">Sphingobium boeckii</name>
    <dbReference type="NCBI Taxonomy" id="1082345"/>
    <lineage>
        <taxon>Bacteria</taxon>
        <taxon>Pseudomonadati</taxon>
        <taxon>Pseudomonadota</taxon>
        <taxon>Alphaproteobacteria</taxon>
        <taxon>Sphingomonadales</taxon>
        <taxon>Sphingomonadaceae</taxon>
        <taxon>Sphingobium</taxon>
    </lineage>
</organism>
<keyword evidence="1 7" id="KW-0963">Cytoplasm</keyword>
<comment type="caution">
    <text evidence="11">The sequence shown here is derived from an EMBL/GenBank/DDBJ whole genome shotgun (WGS) entry which is preliminary data.</text>
</comment>
<feature type="region of interest" description="Sigma-70 factor domain-2" evidence="7">
    <location>
        <begin position="57"/>
        <end position="126"/>
    </location>
</feature>
<keyword evidence="6 7" id="KW-0804">Transcription</keyword>
<keyword evidence="12" id="KW-1185">Reference proteome</keyword>
<dbReference type="PANTHER" id="PTHR30376:SF3">
    <property type="entry name" value="RNA POLYMERASE SIGMA FACTOR RPOH"/>
    <property type="match status" value="1"/>
</dbReference>
<feature type="DNA-binding region" description="H-T-H motif" evidence="7">
    <location>
        <begin position="259"/>
        <end position="278"/>
    </location>
</feature>
<dbReference type="InterPro" id="IPR009042">
    <property type="entry name" value="RNA_pol_sigma70_r1_2"/>
</dbReference>
<dbReference type="NCBIfam" id="TIGR02392">
    <property type="entry name" value="rpoH_proteo"/>
    <property type="match status" value="1"/>
</dbReference>
<dbReference type="InterPro" id="IPR000943">
    <property type="entry name" value="RNA_pol_sigma70"/>
</dbReference>
<evidence type="ECO:0000313" key="12">
    <source>
        <dbReference type="Proteomes" id="UP000549617"/>
    </source>
</evidence>
<evidence type="ECO:0000256" key="6">
    <source>
        <dbReference type="ARBA" id="ARBA00023163"/>
    </source>
</evidence>
<evidence type="ECO:0000256" key="1">
    <source>
        <dbReference type="ARBA" id="ARBA00022490"/>
    </source>
</evidence>
<dbReference type="SUPFAM" id="SSF88659">
    <property type="entry name" value="Sigma3 and sigma4 domains of RNA polymerase sigma factors"/>
    <property type="match status" value="1"/>
</dbReference>
<sequence length="302" mass="34462">MAGNTNVPATIPALGGEQSLNRYLSEIKKFPILAPEQEYMLAKRFQEHQDPAAAAQLVTSHLRLVAKIAMGYRGYGLPVSELISEGNIGLMQGVKKFEPDRGFRLATYAMWWIRASIQEFILRSWSLVKMGTTASQKKLFFNLRRMKNKLDAFEDGDLKPEHLTKIATDLGVSEDDVTSMNRRMAMGGDTSLNVPMREDGDGQWQDWLVDTDPLQDERLADAEEKDVRHTMLTEALDDLNEREQHILTERRLAEEPKTLEELSQVYGVSRERVRQIEVRAFEKLQKAMMRLAGEKRLLPLSI</sequence>
<dbReference type="InterPro" id="IPR014284">
    <property type="entry name" value="RNA_pol_sigma-70_dom"/>
</dbReference>
<dbReference type="AlphaFoldDB" id="A0A7W9AK71"/>
<dbReference type="InterPro" id="IPR012759">
    <property type="entry name" value="RNA_pol_sigma_RpoH_proteobac"/>
</dbReference>
<keyword evidence="5 7" id="KW-0238">DNA-binding</keyword>
<feature type="domain" description="RNA polymerase sigma-70" evidence="10">
    <location>
        <begin position="258"/>
        <end position="284"/>
    </location>
</feature>
<dbReference type="PROSITE" id="PS00716">
    <property type="entry name" value="SIGMA70_2"/>
    <property type="match status" value="1"/>
</dbReference>
<dbReference type="GO" id="GO:0003677">
    <property type="term" value="F:DNA binding"/>
    <property type="evidence" value="ECO:0007669"/>
    <property type="project" value="UniProtKB-UniRule"/>
</dbReference>
<dbReference type="EMBL" id="JACIJC010000005">
    <property type="protein sequence ID" value="MBB5687150.1"/>
    <property type="molecule type" value="Genomic_DNA"/>
</dbReference>
<evidence type="ECO:0000256" key="5">
    <source>
        <dbReference type="ARBA" id="ARBA00023125"/>
    </source>
</evidence>
<dbReference type="InterPro" id="IPR013325">
    <property type="entry name" value="RNA_pol_sigma_r2"/>
</dbReference>
<evidence type="ECO:0000256" key="4">
    <source>
        <dbReference type="ARBA" id="ARBA00023082"/>
    </source>
</evidence>
<dbReference type="NCBIfam" id="NF005143">
    <property type="entry name" value="PRK06596.1"/>
    <property type="match status" value="1"/>
</dbReference>
<dbReference type="GO" id="GO:0009408">
    <property type="term" value="P:response to heat"/>
    <property type="evidence" value="ECO:0007669"/>
    <property type="project" value="UniProtKB-UniRule"/>
</dbReference>
<name>A0A7W9AK71_9SPHN</name>
<dbReference type="Gene3D" id="1.10.601.10">
    <property type="entry name" value="RNA Polymerase Primary Sigma Factor"/>
    <property type="match status" value="1"/>
</dbReference>
<reference evidence="11 12" key="1">
    <citation type="submission" date="2020-08" db="EMBL/GenBank/DDBJ databases">
        <title>Genomic Encyclopedia of Type Strains, Phase IV (KMG-IV): sequencing the most valuable type-strain genomes for metagenomic binning, comparative biology and taxonomic classification.</title>
        <authorList>
            <person name="Goeker M."/>
        </authorList>
    </citation>
    <scope>NUCLEOTIDE SEQUENCE [LARGE SCALE GENOMIC DNA]</scope>
    <source>
        <strain evidence="11 12">DSM 25079</strain>
    </source>
</reference>
<feature type="short sequence motif" description="Interaction with polymerase core subunit RpoC" evidence="7">
    <location>
        <begin position="81"/>
        <end position="84"/>
    </location>
</feature>
<keyword evidence="3 7" id="KW-0346">Stress response</keyword>
<evidence type="ECO:0000259" key="9">
    <source>
        <dbReference type="PROSITE" id="PS00715"/>
    </source>
</evidence>
<proteinExistence type="inferred from homology"/>
<dbReference type="SUPFAM" id="SSF88946">
    <property type="entry name" value="Sigma2 domain of RNA polymerase sigma factors"/>
    <property type="match status" value="1"/>
</dbReference>
<dbReference type="InterPro" id="IPR007630">
    <property type="entry name" value="RNA_pol_sigma70_r4"/>
</dbReference>
<dbReference type="InterPro" id="IPR050813">
    <property type="entry name" value="Sigma-70_Factor"/>
</dbReference>
<gene>
    <name evidence="7" type="primary">rpoH</name>
    <name evidence="11" type="ORF">FHS49_003178</name>
</gene>
<dbReference type="Proteomes" id="UP000549617">
    <property type="component" value="Unassembled WGS sequence"/>
</dbReference>
<dbReference type="PROSITE" id="PS00715">
    <property type="entry name" value="SIGMA70_1"/>
    <property type="match status" value="1"/>
</dbReference>
<evidence type="ECO:0000256" key="2">
    <source>
        <dbReference type="ARBA" id="ARBA00023015"/>
    </source>
</evidence>
<dbReference type="PIRSF" id="PIRSF000770">
    <property type="entry name" value="RNA_pol_sigma-SigE/K"/>
    <property type="match status" value="1"/>
</dbReference>
<keyword evidence="4 7" id="KW-0731">Sigma factor</keyword>
<comment type="caution">
    <text evidence="7">Lacks conserved residue(s) required for the propagation of feature annotation.</text>
</comment>
<dbReference type="NCBIfam" id="TIGR02937">
    <property type="entry name" value="sigma70-ECF"/>
    <property type="match status" value="1"/>
</dbReference>
<dbReference type="GO" id="GO:0005737">
    <property type="term" value="C:cytoplasm"/>
    <property type="evidence" value="ECO:0007669"/>
    <property type="project" value="UniProtKB-SubCell"/>
</dbReference>
<evidence type="ECO:0000313" key="11">
    <source>
        <dbReference type="EMBL" id="MBB5687150.1"/>
    </source>
</evidence>
<comment type="subcellular location">
    <subcellularLocation>
        <location evidence="7">Cytoplasm</location>
    </subcellularLocation>
</comment>